<name>A0A8K0JMM1_9TREE</name>
<evidence type="ECO:0000313" key="1">
    <source>
        <dbReference type="EMBL" id="KAG7562073.1"/>
    </source>
</evidence>
<gene>
    <name evidence="1" type="ORF">FFLO_02452</name>
</gene>
<reference evidence="1" key="1">
    <citation type="submission" date="2020-04" db="EMBL/GenBank/DDBJ databases">
        <title>Analysis of mating type loci in Filobasidium floriforme.</title>
        <authorList>
            <person name="Nowrousian M."/>
        </authorList>
    </citation>
    <scope>NUCLEOTIDE SEQUENCE</scope>
    <source>
        <strain evidence="1">CBS 6242</strain>
    </source>
</reference>
<protein>
    <submittedName>
        <fullName evidence="1">Uncharacterized protein</fullName>
    </submittedName>
</protein>
<sequence>MPVDLRSYKSMDTHERQKRIDDLFRRRYITALLYRKRRPTTRPISSSNGSVQVDITEARDAVNFLSSNIHLVKTLAELGLSCICEVLEEDMATTDVEFEDIRFSTFAEVIRIVDPHAKFSPEIQGVLQQIAEDSPVPILYVQDTSIANNLGSVPTSVDQTASASNEPASQTGFSYHERGTEALADAAVAQEGDNSLEEPGTFAAYTATYQSLAAEYIARLRIMVRWEVDTPLSRFTTICEVDIGEAERTKVEEVEFGYKIVAPVTFPIQRWHSNKMESVSILAITQSIFILVQIHQLIWDWVDSKK</sequence>
<proteinExistence type="predicted"/>
<accession>A0A8K0JMM1</accession>
<keyword evidence="2" id="KW-1185">Reference proteome</keyword>
<comment type="caution">
    <text evidence="1">The sequence shown here is derived from an EMBL/GenBank/DDBJ whole genome shotgun (WGS) entry which is preliminary data.</text>
</comment>
<dbReference type="EMBL" id="JABELV010000039">
    <property type="protein sequence ID" value="KAG7562073.1"/>
    <property type="molecule type" value="Genomic_DNA"/>
</dbReference>
<dbReference type="Proteomes" id="UP000812966">
    <property type="component" value="Unassembled WGS sequence"/>
</dbReference>
<dbReference type="AlphaFoldDB" id="A0A8K0JMM1"/>
<organism evidence="1 2">
    <name type="scientific">Filobasidium floriforme</name>
    <dbReference type="NCBI Taxonomy" id="5210"/>
    <lineage>
        <taxon>Eukaryota</taxon>
        <taxon>Fungi</taxon>
        <taxon>Dikarya</taxon>
        <taxon>Basidiomycota</taxon>
        <taxon>Agaricomycotina</taxon>
        <taxon>Tremellomycetes</taxon>
        <taxon>Filobasidiales</taxon>
        <taxon>Filobasidiaceae</taxon>
        <taxon>Filobasidium</taxon>
    </lineage>
</organism>
<evidence type="ECO:0000313" key="2">
    <source>
        <dbReference type="Proteomes" id="UP000812966"/>
    </source>
</evidence>